<organism evidence="6 7">
    <name type="scientific">Amycolatopsis sacchari</name>
    <dbReference type="NCBI Taxonomy" id="115433"/>
    <lineage>
        <taxon>Bacteria</taxon>
        <taxon>Bacillati</taxon>
        <taxon>Actinomycetota</taxon>
        <taxon>Actinomycetes</taxon>
        <taxon>Pseudonocardiales</taxon>
        <taxon>Pseudonocardiaceae</taxon>
        <taxon>Amycolatopsis</taxon>
    </lineage>
</organism>
<evidence type="ECO:0000259" key="5">
    <source>
        <dbReference type="PROSITE" id="PS50977"/>
    </source>
</evidence>
<dbReference type="AlphaFoldDB" id="A0A1I3KG42"/>
<feature type="domain" description="HTH tetR-type" evidence="5">
    <location>
        <begin position="11"/>
        <end position="71"/>
    </location>
</feature>
<dbReference type="OrthoDB" id="3813186at2"/>
<evidence type="ECO:0000313" key="6">
    <source>
        <dbReference type="EMBL" id="SFI71491.1"/>
    </source>
</evidence>
<evidence type="ECO:0000256" key="3">
    <source>
        <dbReference type="ARBA" id="ARBA00023163"/>
    </source>
</evidence>
<dbReference type="PROSITE" id="PS50977">
    <property type="entry name" value="HTH_TETR_2"/>
    <property type="match status" value="1"/>
</dbReference>
<dbReference type="STRING" id="115433.SAMN05421835_101547"/>
<dbReference type="SUPFAM" id="SSF46689">
    <property type="entry name" value="Homeodomain-like"/>
    <property type="match status" value="1"/>
</dbReference>
<accession>A0A1I3KG42</accession>
<dbReference type="Proteomes" id="UP000199025">
    <property type="component" value="Unassembled WGS sequence"/>
</dbReference>
<dbReference type="EMBL" id="FORP01000001">
    <property type="protein sequence ID" value="SFI71491.1"/>
    <property type="molecule type" value="Genomic_DNA"/>
</dbReference>
<dbReference type="InterPro" id="IPR001647">
    <property type="entry name" value="HTH_TetR"/>
</dbReference>
<dbReference type="PANTHER" id="PTHR30055:SF234">
    <property type="entry name" value="HTH-TYPE TRANSCRIPTIONAL REGULATOR BETI"/>
    <property type="match status" value="1"/>
</dbReference>
<evidence type="ECO:0000256" key="1">
    <source>
        <dbReference type="ARBA" id="ARBA00023015"/>
    </source>
</evidence>
<keyword evidence="7" id="KW-1185">Reference proteome</keyword>
<gene>
    <name evidence="6" type="ORF">SAMN05421835_101547</name>
</gene>
<dbReference type="RefSeq" id="WP_091504031.1">
    <property type="nucleotide sequence ID" value="NZ_CBDQZW010000002.1"/>
</dbReference>
<evidence type="ECO:0000256" key="4">
    <source>
        <dbReference type="PROSITE-ProRule" id="PRU00335"/>
    </source>
</evidence>
<dbReference type="PRINTS" id="PR00455">
    <property type="entry name" value="HTHTETR"/>
</dbReference>
<keyword evidence="1" id="KW-0805">Transcription regulation</keyword>
<proteinExistence type="predicted"/>
<keyword evidence="2 4" id="KW-0238">DNA-binding</keyword>
<dbReference type="Gene3D" id="1.10.357.10">
    <property type="entry name" value="Tetracycline Repressor, domain 2"/>
    <property type="match status" value="1"/>
</dbReference>
<sequence>MARLTRAQAQERNRAKVLAAARAEFAERGFRDAKVDAIAERAELTRGAVYSNFPGKRALYFAVLADLAENASRPPGARPGATAKDSVASFARAWVSRLDEPPLGRDLLPEVMADERLRAAFTQLMRLDAVLLSLAWEALEPPPSPPGAPPVRLVRAAGAVLTTLQGATQLAAAAPGFAEPFDVISACERLTTLELNDFWAPPPLREPSRADEPWPAAERVDAVTGEPVRVDGVIAVLGPHRLAAVEEAVRAGAEVTAVLVADEPAEFLPLARWAVAETAHCLRQAFPRTAWPRLRVVFDDDGRLAAAAGVMPGDDTETAFLAVGGRIVARADGASACDAVATEASGLLRSGHGRAARDLRG</sequence>
<name>A0A1I3KG42_9PSEU</name>
<keyword evidence="3" id="KW-0804">Transcription</keyword>
<dbReference type="InterPro" id="IPR009057">
    <property type="entry name" value="Homeodomain-like_sf"/>
</dbReference>
<dbReference type="GO" id="GO:0003700">
    <property type="term" value="F:DNA-binding transcription factor activity"/>
    <property type="evidence" value="ECO:0007669"/>
    <property type="project" value="TreeGrafter"/>
</dbReference>
<evidence type="ECO:0000313" key="7">
    <source>
        <dbReference type="Proteomes" id="UP000199025"/>
    </source>
</evidence>
<evidence type="ECO:0000256" key="2">
    <source>
        <dbReference type="ARBA" id="ARBA00023125"/>
    </source>
</evidence>
<dbReference type="GO" id="GO:0000976">
    <property type="term" value="F:transcription cis-regulatory region binding"/>
    <property type="evidence" value="ECO:0007669"/>
    <property type="project" value="TreeGrafter"/>
</dbReference>
<reference evidence="6 7" key="1">
    <citation type="submission" date="2016-10" db="EMBL/GenBank/DDBJ databases">
        <authorList>
            <person name="de Groot N.N."/>
        </authorList>
    </citation>
    <scope>NUCLEOTIDE SEQUENCE [LARGE SCALE GENOMIC DNA]</scope>
    <source>
        <strain evidence="6 7">DSM 44468</strain>
    </source>
</reference>
<dbReference type="Pfam" id="PF00440">
    <property type="entry name" value="TetR_N"/>
    <property type="match status" value="1"/>
</dbReference>
<dbReference type="InterPro" id="IPR050109">
    <property type="entry name" value="HTH-type_TetR-like_transc_reg"/>
</dbReference>
<protein>
    <submittedName>
        <fullName evidence="6">DNA-binding transcriptional regulator, AcrR family</fullName>
    </submittedName>
</protein>
<feature type="DNA-binding region" description="H-T-H motif" evidence="4">
    <location>
        <begin position="34"/>
        <end position="53"/>
    </location>
</feature>
<dbReference type="PANTHER" id="PTHR30055">
    <property type="entry name" value="HTH-TYPE TRANSCRIPTIONAL REGULATOR RUTR"/>
    <property type="match status" value="1"/>
</dbReference>